<dbReference type="GO" id="GO:0043115">
    <property type="term" value="F:precorrin-2 dehydrogenase activity"/>
    <property type="evidence" value="ECO:0007669"/>
    <property type="project" value="UniProtKB-EC"/>
</dbReference>
<evidence type="ECO:0000259" key="7">
    <source>
        <dbReference type="Pfam" id="PF00590"/>
    </source>
</evidence>
<evidence type="ECO:0000256" key="5">
    <source>
        <dbReference type="ARBA" id="ARBA00023244"/>
    </source>
</evidence>
<dbReference type="RefSeq" id="WP_205259711.1">
    <property type="nucleotide sequence ID" value="NZ_JAERWK010000008.1"/>
</dbReference>
<dbReference type="GO" id="GO:0019354">
    <property type="term" value="P:siroheme biosynthetic process"/>
    <property type="evidence" value="ECO:0007669"/>
    <property type="project" value="InterPro"/>
</dbReference>
<feature type="domain" description="Tetrapyrrole methylase" evidence="7">
    <location>
        <begin position="186"/>
        <end position="305"/>
    </location>
</feature>
<dbReference type="Gene3D" id="3.40.50.720">
    <property type="entry name" value="NAD(P)-binding Rossmann-like Domain"/>
    <property type="match status" value="1"/>
</dbReference>
<keyword evidence="9" id="KW-1185">Reference proteome</keyword>
<dbReference type="Pfam" id="PF13241">
    <property type="entry name" value="NAD_binding_7"/>
    <property type="match status" value="1"/>
</dbReference>
<protein>
    <recommendedName>
        <fullName evidence="2">precorrin-2 dehydrogenase</fullName>
        <ecNumber evidence="2">1.3.1.76</ecNumber>
    </recommendedName>
</protein>
<dbReference type="AlphaFoldDB" id="A0A938YBG6"/>
<dbReference type="InterPro" id="IPR035996">
    <property type="entry name" value="4pyrrol_Methylase_sf"/>
</dbReference>
<dbReference type="InterPro" id="IPR028161">
    <property type="entry name" value="Met8-like"/>
</dbReference>
<comment type="pathway">
    <text evidence="1">Porphyrin-containing compound metabolism; siroheme biosynthesis; sirohydrochlorin from precorrin-2: step 1/1.</text>
</comment>
<dbReference type="SUPFAM" id="SSF53790">
    <property type="entry name" value="Tetrapyrrole methylase"/>
    <property type="match status" value="1"/>
</dbReference>
<reference evidence="8" key="1">
    <citation type="submission" date="2021-01" db="EMBL/GenBank/DDBJ databases">
        <title>YIM 132084 draft genome.</title>
        <authorList>
            <person name="An D."/>
        </authorList>
    </citation>
    <scope>NUCLEOTIDE SEQUENCE</scope>
    <source>
        <strain evidence="8">YIM 132084</strain>
    </source>
</reference>
<dbReference type="Proteomes" id="UP000663792">
    <property type="component" value="Unassembled WGS sequence"/>
</dbReference>
<name>A0A938YBG6_9ACTN</name>
<organism evidence="8 9">
    <name type="scientific">Nakamurella leprariae</name>
    <dbReference type="NCBI Taxonomy" id="2803911"/>
    <lineage>
        <taxon>Bacteria</taxon>
        <taxon>Bacillati</taxon>
        <taxon>Actinomycetota</taxon>
        <taxon>Actinomycetes</taxon>
        <taxon>Nakamurellales</taxon>
        <taxon>Nakamurellaceae</taxon>
        <taxon>Nakamurella</taxon>
    </lineage>
</organism>
<proteinExistence type="predicted"/>
<evidence type="ECO:0000256" key="2">
    <source>
        <dbReference type="ARBA" id="ARBA00012400"/>
    </source>
</evidence>
<comment type="catalytic activity">
    <reaction evidence="6">
        <text>precorrin-2 + NAD(+) = sirohydrochlorin + NADH + 2 H(+)</text>
        <dbReference type="Rhea" id="RHEA:15613"/>
        <dbReference type="ChEBI" id="CHEBI:15378"/>
        <dbReference type="ChEBI" id="CHEBI:57540"/>
        <dbReference type="ChEBI" id="CHEBI:57945"/>
        <dbReference type="ChEBI" id="CHEBI:58351"/>
        <dbReference type="ChEBI" id="CHEBI:58827"/>
        <dbReference type="EC" id="1.3.1.76"/>
    </reaction>
</comment>
<accession>A0A938YBG6</accession>
<dbReference type="InterPro" id="IPR000878">
    <property type="entry name" value="4pyrrol_Mease"/>
</dbReference>
<evidence type="ECO:0000313" key="9">
    <source>
        <dbReference type="Proteomes" id="UP000663792"/>
    </source>
</evidence>
<dbReference type="Gene3D" id="3.40.1010.10">
    <property type="entry name" value="Cobalt-precorrin-4 Transmethylase, Domain 1"/>
    <property type="match status" value="1"/>
</dbReference>
<evidence type="ECO:0000256" key="1">
    <source>
        <dbReference type="ARBA" id="ARBA00005010"/>
    </source>
</evidence>
<dbReference type="EMBL" id="JAERWK010000008">
    <property type="protein sequence ID" value="MBM9466744.1"/>
    <property type="molecule type" value="Genomic_DNA"/>
</dbReference>
<evidence type="ECO:0000256" key="3">
    <source>
        <dbReference type="ARBA" id="ARBA00023002"/>
    </source>
</evidence>
<dbReference type="EC" id="1.3.1.76" evidence="2"/>
<keyword evidence="3" id="KW-0560">Oxidoreductase</keyword>
<dbReference type="NCBIfam" id="TIGR01470">
    <property type="entry name" value="cysG_Nterm"/>
    <property type="match status" value="1"/>
</dbReference>
<keyword evidence="4" id="KW-0520">NAD</keyword>
<dbReference type="GO" id="GO:0008168">
    <property type="term" value="F:methyltransferase activity"/>
    <property type="evidence" value="ECO:0007669"/>
    <property type="project" value="InterPro"/>
</dbReference>
<evidence type="ECO:0000313" key="8">
    <source>
        <dbReference type="EMBL" id="MBM9466744.1"/>
    </source>
</evidence>
<comment type="caution">
    <text evidence="8">The sequence shown here is derived from an EMBL/GenBank/DDBJ whole genome shotgun (WGS) entry which is preliminary data.</text>
</comment>
<dbReference type="PANTHER" id="PTHR35330">
    <property type="entry name" value="SIROHEME BIOSYNTHESIS PROTEIN MET8"/>
    <property type="match status" value="1"/>
</dbReference>
<dbReference type="PANTHER" id="PTHR35330:SF1">
    <property type="entry name" value="SIROHEME BIOSYNTHESIS PROTEIN MET8"/>
    <property type="match status" value="1"/>
</dbReference>
<sequence>MRPAADDPASYPVHLDLTGRAVTVVGGGPVAARKVRGLLAVGAVVTVVAPRVCAELAGTAAAGGLHWRPRRYAAGDLDGAWLAVTATGDPATDGAVECDATTLRTFCVRADRAGAGTAATPATVRRDGLVISVGADGVTGRGERADPGRAVAVRDAVLPIAQRAVALAVDTGRVPLRRRRPGVGRIALVGAGPGGDADLITVRGMRELAAADVVAHDRSVPGELLSRLAPAVQRVDAGPVSARHGTSTLDVEALLEHARAGQRVVCLVAGDPSRGMVAAELAAAGRSAGIAVTVVRGVTTAAAVPITAPAVAHRRTGRRVALLRY</sequence>
<dbReference type="SUPFAM" id="SSF51735">
    <property type="entry name" value="NAD(P)-binding Rossmann-fold domains"/>
    <property type="match status" value="1"/>
</dbReference>
<dbReference type="Pfam" id="PF00590">
    <property type="entry name" value="TP_methylase"/>
    <property type="match status" value="1"/>
</dbReference>
<evidence type="ECO:0000256" key="4">
    <source>
        <dbReference type="ARBA" id="ARBA00023027"/>
    </source>
</evidence>
<dbReference type="GO" id="GO:0004325">
    <property type="term" value="F:ferrochelatase activity"/>
    <property type="evidence" value="ECO:0007669"/>
    <property type="project" value="InterPro"/>
</dbReference>
<evidence type="ECO:0000256" key="6">
    <source>
        <dbReference type="ARBA" id="ARBA00047561"/>
    </source>
</evidence>
<dbReference type="InterPro" id="IPR014777">
    <property type="entry name" value="4pyrrole_Mease_sub1"/>
</dbReference>
<dbReference type="InterPro" id="IPR036291">
    <property type="entry name" value="NAD(P)-bd_dom_sf"/>
</dbReference>
<gene>
    <name evidence="8" type="ORF">JL106_05535</name>
</gene>
<keyword evidence="5" id="KW-0627">Porphyrin biosynthesis</keyword>
<dbReference type="InterPro" id="IPR006367">
    <property type="entry name" value="Sirohaem_synthase_N"/>
</dbReference>